<dbReference type="EMBL" id="ASQA01000034">
    <property type="protein sequence ID" value="ETT82226.1"/>
    <property type="molecule type" value="Genomic_DNA"/>
</dbReference>
<dbReference type="Proteomes" id="UP000019062">
    <property type="component" value="Unassembled WGS sequence"/>
</dbReference>
<dbReference type="eggNOG" id="ENOG5033IX3">
    <property type="taxonomic scope" value="Bacteria"/>
</dbReference>
<sequence>MSNKIAGIFFPAFAMLGVIAMTLTGAFGNDEANKSYFLLSLVLIFPLTFLVQGISCALNNINPWIALAVSYIAFIIILFTVLNSSAWGYGLYFLVFWIIGYFGAKGIQKLRANKNK</sequence>
<feature type="transmembrane region" description="Helical" evidence="1">
    <location>
        <begin position="64"/>
        <end position="83"/>
    </location>
</feature>
<feature type="transmembrane region" description="Helical" evidence="1">
    <location>
        <begin position="36"/>
        <end position="57"/>
    </location>
</feature>
<organism evidence="2 3">
    <name type="scientific">Viridibacillus arenosi FSL R5-213</name>
    <dbReference type="NCBI Taxonomy" id="1227360"/>
    <lineage>
        <taxon>Bacteria</taxon>
        <taxon>Bacillati</taxon>
        <taxon>Bacillota</taxon>
        <taxon>Bacilli</taxon>
        <taxon>Bacillales</taxon>
        <taxon>Caryophanaceae</taxon>
        <taxon>Viridibacillus</taxon>
    </lineage>
</organism>
<gene>
    <name evidence="2" type="ORF">C176_14587</name>
</gene>
<proteinExistence type="predicted"/>
<reference evidence="2 3" key="1">
    <citation type="journal article" date="2014" name="BMC Genomics">
        <title>Genomic comparison of sporeforming bacilli isolated from milk.</title>
        <authorList>
            <person name="Moreno Switt A.I."/>
            <person name="Andrus A.D."/>
            <person name="Ranieri M.L."/>
            <person name="Orsi R.H."/>
            <person name="Ivy R."/>
            <person name="den Bakker H.C."/>
            <person name="Martin N.H."/>
            <person name="Wiedmann M."/>
            <person name="Boor K.J."/>
        </authorList>
    </citation>
    <scope>NUCLEOTIDE SEQUENCE [LARGE SCALE GENOMIC DNA]</scope>
    <source>
        <strain evidence="2 3">FSL R5-213</strain>
    </source>
</reference>
<dbReference type="AlphaFoldDB" id="W4EQX7"/>
<protein>
    <recommendedName>
        <fullName evidence="4">DUF3147 family protein</fullName>
    </recommendedName>
</protein>
<evidence type="ECO:0008006" key="4">
    <source>
        <dbReference type="Google" id="ProtNLM"/>
    </source>
</evidence>
<keyword evidence="1" id="KW-0812">Transmembrane</keyword>
<evidence type="ECO:0000313" key="2">
    <source>
        <dbReference type="EMBL" id="ETT82226.1"/>
    </source>
</evidence>
<evidence type="ECO:0000256" key="1">
    <source>
        <dbReference type="SAM" id="Phobius"/>
    </source>
</evidence>
<evidence type="ECO:0000313" key="3">
    <source>
        <dbReference type="Proteomes" id="UP000019062"/>
    </source>
</evidence>
<accession>W4EQX7</accession>
<keyword evidence="1" id="KW-0472">Membrane</keyword>
<name>W4EQX7_9BACL</name>
<keyword evidence="3" id="KW-1185">Reference proteome</keyword>
<comment type="caution">
    <text evidence="2">The sequence shown here is derived from an EMBL/GenBank/DDBJ whole genome shotgun (WGS) entry which is preliminary data.</text>
</comment>
<feature type="transmembrane region" description="Helical" evidence="1">
    <location>
        <begin position="89"/>
        <end position="107"/>
    </location>
</feature>
<keyword evidence="1" id="KW-1133">Transmembrane helix</keyword>
<dbReference type="RefSeq" id="WP_038186717.1">
    <property type="nucleotide sequence ID" value="NZ_ASQA01000034.1"/>
</dbReference>